<name>A0A9P7KMM2_9AGAR</name>
<dbReference type="EC" id="3.4.19.12" evidence="2"/>
<organism evidence="9 10">
    <name type="scientific">Sphagnurus paluster</name>
    <dbReference type="NCBI Taxonomy" id="117069"/>
    <lineage>
        <taxon>Eukaryota</taxon>
        <taxon>Fungi</taxon>
        <taxon>Dikarya</taxon>
        <taxon>Basidiomycota</taxon>
        <taxon>Agaricomycotina</taxon>
        <taxon>Agaricomycetes</taxon>
        <taxon>Agaricomycetidae</taxon>
        <taxon>Agaricales</taxon>
        <taxon>Tricholomatineae</taxon>
        <taxon>Lyophyllaceae</taxon>
        <taxon>Sphagnurus</taxon>
    </lineage>
</organism>
<dbReference type="InterPro" id="IPR018200">
    <property type="entry name" value="USP_CS"/>
</dbReference>
<evidence type="ECO:0000256" key="3">
    <source>
        <dbReference type="ARBA" id="ARBA00022670"/>
    </source>
</evidence>
<dbReference type="Pfam" id="PF00240">
    <property type="entry name" value="ubiquitin"/>
    <property type="match status" value="1"/>
</dbReference>
<comment type="catalytic activity">
    <reaction evidence="1">
        <text>Thiol-dependent hydrolysis of ester, thioester, amide, peptide and isopeptide bonds formed by the C-terminal Gly of ubiquitin (a 76-residue protein attached to proteins as an intracellular targeting signal).</text>
        <dbReference type="EC" id="3.4.19.12"/>
    </reaction>
</comment>
<gene>
    <name evidence="9" type="ORF">H0H81_009282</name>
</gene>
<evidence type="ECO:0000256" key="5">
    <source>
        <dbReference type="ARBA" id="ARBA00022801"/>
    </source>
</evidence>
<proteinExistence type="predicted"/>
<keyword evidence="6" id="KW-0788">Thiol protease</keyword>
<dbReference type="PANTHER" id="PTHR43982:SF1">
    <property type="entry name" value="UBIQUITIN CARBOXYL-TERMINAL HYDROLASE 14"/>
    <property type="match status" value="1"/>
</dbReference>
<reference evidence="9" key="1">
    <citation type="submission" date="2021-02" db="EMBL/GenBank/DDBJ databases">
        <authorList>
            <person name="Nieuwenhuis M."/>
            <person name="Van De Peppel L.J.J."/>
        </authorList>
    </citation>
    <scope>NUCLEOTIDE SEQUENCE</scope>
    <source>
        <strain evidence="9">D49</strain>
    </source>
</reference>
<evidence type="ECO:0000313" key="9">
    <source>
        <dbReference type="EMBL" id="KAG5653925.1"/>
    </source>
</evidence>
<dbReference type="InterPro" id="IPR044635">
    <property type="entry name" value="UBP14-like"/>
</dbReference>
<keyword evidence="3" id="KW-0645">Protease</keyword>
<accession>A0A9P7KMM2</accession>
<dbReference type="OrthoDB" id="333239at2759"/>
<dbReference type="InterPro" id="IPR001394">
    <property type="entry name" value="Peptidase_C19_UCH"/>
</dbReference>
<feature type="domain" description="USP" evidence="8">
    <location>
        <begin position="119"/>
        <end position="603"/>
    </location>
</feature>
<dbReference type="Gene3D" id="3.90.70.10">
    <property type="entry name" value="Cysteine proteinases"/>
    <property type="match status" value="1"/>
</dbReference>
<protein>
    <recommendedName>
        <fullName evidence="2">ubiquitinyl hydrolase 1</fullName>
        <ecNumber evidence="2">3.4.19.12</ecNumber>
    </recommendedName>
</protein>
<keyword evidence="5" id="KW-0378">Hydrolase</keyword>
<reference evidence="9" key="2">
    <citation type="submission" date="2021-10" db="EMBL/GenBank/DDBJ databases">
        <title>Phylogenomics reveals ancestral predisposition of the termite-cultivated fungus Termitomyces towards a domesticated lifestyle.</title>
        <authorList>
            <person name="Auxier B."/>
            <person name="Grum-Grzhimaylo A."/>
            <person name="Cardenas M.E."/>
            <person name="Lodge J.D."/>
            <person name="Laessoe T."/>
            <person name="Pedersen O."/>
            <person name="Smith M.E."/>
            <person name="Kuyper T.W."/>
            <person name="Franco-Molano E.A."/>
            <person name="Baroni T.J."/>
            <person name="Aanen D.K."/>
        </authorList>
    </citation>
    <scope>NUCLEOTIDE SEQUENCE</scope>
    <source>
        <strain evidence="9">D49</strain>
    </source>
</reference>
<evidence type="ECO:0000256" key="6">
    <source>
        <dbReference type="ARBA" id="ARBA00022807"/>
    </source>
</evidence>
<dbReference type="Gene3D" id="3.10.20.90">
    <property type="entry name" value="Phosphatidylinositol 3-kinase Catalytic Subunit, Chain A, domain 1"/>
    <property type="match status" value="1"/>
</dbReference>
<evidence type="ECO:0000256" key="1">
    <source>
        <dbReference type="ARBA" id="ARBA00000707"/>
    </source>
</evidence>
<dbReference type="GO" id="GO:0016579">
    <property type="term" value="P:protein deubiquitination"/>
    <property type="evidence" value="ECO:0007669"/>
    <property type="project" value="InterPro"/>
</dbReference>
<evidence type="ECO:0000259" key="7">
    <source>
        <dbReference type="PROSITE" id="PS50053"/>
    </source>
</evidence>
<keyword evidence="10" id="KW-1185">Reference proteome</keyword>
<evidence type="ECO:0000259" key="8">
    <source>
        <dbReference type="PROSITE" id="PS50235"/>
    </source>
</evidence>
<evidence type="ECO:0000256" key="2">
    <source>
        <dbReference type="ARBA" id="ARBA00012759"/>
    </source>
</evidence>
<dbReference type="SUPFAM" id="SSF54236">
    <property type="entry name" value="Ubiquitin-like"/>
    <property type="match status" value="1"/>
</dbReference>
<dbReference type="SUPFAM" id="SSF54001">
    <property type="entry name" value="Cysteine proteinases"/>
    <property type="match status" value="1"/>
</dbReference>
<dbReference type="GO" id="GO:0004843">
    <property type="term" value="F:cysteine-type deubiquitinase activity"/>
    <property type="evidence" value="ECO:0007669"/>
    <property type="project" value="UniProtKB-EC"/>
</dbReference>
<dbReference type="CDD" id="cd16104">
    <property type="entry name" value="Ubl_USP14_like"/>
    <property type="match status" value="1"/>
</dbReference>
<dbReference type="InterPro" id="IPR028889">
    <property type="entry name" value="USP"/>
</dbReference>
<dbReference type="Proteomes" id="UP000717328">
    <property type="component" value="Unassembled WGS sequence"/>
</dbReference>
<dbReference type="InterPro" id="IPR029071">
    <property type="entry name" value="Ubiquitin-like_domsf"/>
</dbReference>
<dbReference type="PANTHER" id="PTHR43982">
    <property type="entry name" value="UBIQUITIN CARBOXYL-TERMINAL HYDROLASE"/>
    <property type="match status" value="1"/>
</dbReference>
<dbReference type="Pfam" id="PF00443">
    <property type="entry name" value="UCH"/>
    <property type="match status" value="1"/>
</dbReference>
<dbReference type="GO" id="GO:0043161">
    <property type="term" value="P:proteasome-mediated ubiquitin-dependent protein catabolic process"/>
    <property type="evidence" value="ECO:0007669"/>
    <property type="project" value="InterPro"/>
</dbReference>
<comment type="caution">
    <text evidence="9">The sequence shown here is derived from an EMBL/GenBank/DDBJ whole genome shotgun (WGS) entry which is preliminary data.</text>
</comment>
<dbReference type="PROSITE" id="PS50235">
    <property type="entry name" value="USP_3"/>
    <property type="match status" value="1"/>
</dbReference>
<dbReference type="GO" id="GO:0070628">
    <property type="term" value="F:proteasome binding"/>
    <property type="evidence" value="ECO:0007669"/>
    <property type="project" value="TreeGrafter"/>
</dbReference>
<sequence>MAPLAVQIKHAGKVYDVQLDPDLPPAVFKDAVYQATGVPVDRMKVMVKGGVLKDDSSWKKIGPKAGQSFMVIGAAGELPKPPTKPIVFLEDMDDAELAEAVTLFDLSSYVALTFFYSSLNLSAFARNTCYMNASVQALRAIPELQVALSAPSLQSATPLPAALRDLYTTMSRTTDSITPMTFLSTLRQVNPQFAEMDRSGSKIPGMPGGYAQQDAEECFGQIINTLRNVPGLSSSSSSPSELAASNPKKFVEQYLMGEMRRELTCDEAPTEEPSIANESILKIECNINSSTNFMLTGIMNSLDQKVEKRSPTLGREALYTQKSRMTRLPGYLVVHMVRFEWRQDILKKTKIMVSLHSEHFQTILTKITPQRKVKFPLEFDALDLATEDLKARLLPASRKLKDVAKERAERRKVRKRTKAVANSVNATPSATAAAASSTVVTMDVEMGDSTGIAAVDTPTGEATQEKGKQLATGELDDENVYRAQEKEALEALIDPEVKQDVGASIGGLYDLVAIVTHKGAHADGGHYIGFVKKSVFHASKNAAHPTAPADAAAAGISAPSGSSIIELDEDDEDWYKFDDDKVSIFPKEKLSTLEGGGMFYFPCLFDAF</sequence>
<dbReference type="EMBL" id="JABCKI010000027">
    <property type="protein sequence ID" value="KAG5653925.1"/>
    <property type="molecule type" value="Genomic_DNA"/>
</dbReference>
<dbReference type="SMART" id="SM00213">
    <property type="entry name" value="UBQ"/>
    <property type="match status" value="1"/>
</dbReference>
<dbReference type="PROSITE" id="PS50053">
    <property type="entry name" value="UBIQUITIN_2"/>
    <property type="match status" value="1"/>
</dbReference>
<keyword evidence="4" id="KW-0833">Ubl conjugation pathway</keyword>
<evidence type="ECO:0000313" key="10">
    <source>
        <dbReference type="Proteomes" id="UP000717328"/>
    </source>
</evidence>
<dbReference type="AlphaFoldDB" id="A0A9P7KMM2"/>
<evidence type="ECO:0000256" key="4">
    <source>
        <dbReference type="ARBA" id="ARBA00022786"/>
    </source>
</evidence>
<dbReference type="InterPro" id="IPR038765">
    <property type="entry name" value="Papain-like_cys_pep_sf"/>
</dbReference>
<feature type="domain" description="Ubiquitin-like" evidence="7">
    <location>
        <begin position="4"/>
        <end position="72"/>
    </location>
</feature>
<dbReference type="GO" id="GO:0061136">
    <property type="term" value="P:regulation of proteasomal protein catabolic process"/>
    <property type="evidence" value="ECO:0007669"/>
    <property type="project" value="TreeGrafter"/>
</dbReference>
<dbReference type="InterPro" id="IPR000626">
    <property type="entry name" value="Ubiquitin-like_dom"/>
</dbReference>
<dbReference type="PROSITE" id="PS00973">
    <property type="entry name" value="USP_2"/>
    <property type="match status" value="1"/>
</dbReference>